<dbReference type="Proteomes" id="UP000039865">
    <property type="component" value="Unassembled WGS sequence"/>
</dbReference>
<evidence type="ECO:0000313" key="2">
    <source>
        <dbReference type="Proteomes" id="UP000039865"/>
    </source>
</evidence>
<dbReference type="InParanoid" id="A0A077ZU27"/>
<organism evidence="1 2">
    <name type="scientific">Stylonychia lemnae</name>
    <name type="common">Ciliate</name>
    <dbReference type="NCBI Taxonomy" id="5949"/>
    <lineage>
        <taxon>Eukaryota</taxon>
        <taxon>Sar</taxon>
        <taxon>Alveolata</taxon>
        <taxon>Ciliophora</taxon>
        <taxon>Intramacronucleata</taxon>
        <taxon>Spirotrichea</taxon>
        <taxon>Stichotrichia</taxon>
        <taxon>Sporadotrichida</taxon>
        <taxon>Oxytrichidae</taxon>
        <taxon>Stylonychinae</taxon>
        <taxon>Stylonychia</taxon>
    </lineage>
</organism>
<gene>
    <name evidence="1" type="primary">Contig11999.g12835</name>
    <name evidence="1" type="ORF">STYLEM_2353</name>
</gene>
<reference evidence="1 2" key="1">
    <citation type="submission" date="2014-06" db="EMBL/GenBank/DDBJ databases">
        <authorList>
            <person name="Swart Estienne"/>
        </authorList>
    </citation>
    <scope>NUCLEOTIDE SEQUENCE [LARGE SCALE GENOMIC DNA]</scope>
    <source>
        <strain evidence="1 2">130c</strain>
    </source>
</reference>
<keyword evidence="2" id="KW-1185">Reference proteome</keyword>
<proteinExistence type="predicted"/>
<dbReference type="EMBL" id="CCKQ01002287">
    <property type="protein sequence ID" value="CDW73377.1"/>
    <property type="molecule type" value="Genomic_DNA"/>
</dbReference>
<sequence length="181" mass="21105">MSNQLNCAIDDWMMILDTGNELNYQKFPPISEPIALKYKTILNQQDKNDFQEGNQIQDNIFCFRLQDYSDESPFSLSQCDDISQQDEELNEIQMKMNDEMSVISEFSETRYQFYEDSDDFNFTTQMKKLAIKQASAEEVHNSTQGSISDYLKTVIDGDVTIERVAINYDDDFVDDLFRVLT</sequence>
<name>A0A077ZU27_STYLE</name>
<protein>
    <submittedName>
        <fullName evidence="1">Uncharacterized protein</fullName>
    </submittedName>
</protein>
<dbReference type="AlphaFoldDB" id="A0A077ZU27"/>
<evidence type="ECO:0000313" key="1">
    <source>
        <dbReference type="EMBL" id="CDW73377.1"/>
    </source>
</evidence>
<accession>A0A077ZU27</accession>